<evidence type="ECO:0000313" key="4">
    <source>
        <dbReference type="Proteomes" id="UP000451471"/>
    </source>
</evidence>
<proteinExistence type="predicted"/>
<sequence>MPNSSNELLAHLVGVQTEGTPAPIDLLEILRETPQGPSELARDRPISRKSVYSALDPLVEQFILVREKGDYALTGYGVVLCTALETATEPPTFDRAGVRFLLASTNRVALLRTLRASPARKAALANGEASPSRTTVHRAIEAFTEKGWVTQNTTGQYTLTETGERALVAFTRLLDDFEAAQSASTFLYCCDEAVADIPLDGLANAELHVDRPEAHDTSRGVLHELVTPELDSFQGFLSSVSTASADVGDSIIRSGTHTELIIPEPVFYELPTKGHYSEHVKRGLEAKNFDFFIVPNVESLPIGLAIFDGETVLMSPANLNHVPPGGNAGTVVSSDEALVEWATALYTEYHAQAQTPGEHLIERLKEKLAEGASVLTRSNSMTD</sequence>
<dbReference type="EMBL" id="WSZK01000037">
    <property type="protein sequence ID" value="MWG36606.1"/>
    <property type="molecule type" value="Genomic_DNA"/>
</dbReference>
<accession>A0A6B0GNV2</accession>
<comment type="caution">
    <text evidence="3">The sequence shown here is derived from an EMBL/GenBank/DDBJ whole genome shotgun (WGS) entry which is preliminary data.</text>
</comment>
<organism evidence="3 4">
    <name type="scientific">Halomarina oriensis</name>
    <dbReference type="NCBI Taxonomy" id="671145"/>
    <lineage>
        <taxon>Archaea</taxon>
        <taxon>Methanobacteriati</taxon>
        <taxon>Methanobacteriota</taxon>
        <taxon>Stenosarchaea group</taxon>
        <taxon>Halobacteria</taxon>
        <taxon>Halobacteriales</taxon>
        <taxon>Natronomonadaceae</taxon>
        <taxon>Halomarina</taxon>
    </lineage>
</organism>
<dbReference type="InterPro" id="IPR036390">
    <property type="entry name" value="WH_DNA-bd_sf"/>
</dbReference>
<feature type="domain" description="HVO-A0261-like N-terminal" evidence="2">
    <location>
        <begin position="96"/>
        <end position="181"/>
    </location>
</feature>
<dbReference type="AlphaFoldDB" id="A0A6B0GNV2"/>
<protein>
    <submittedName>
        <fullName evidence="3">Uncharacterized protein</fullName>
    </submittedName>
</protein>
<dbReference type="Pfam" id="PF25213">
    <property type="entry name" value="HVO_A0261_N"/>
    <property type="match status" value="1"/>
</dbReference>
<dbReference type="Proteomes" id="UP000451471">
    <property type="component" value="Unassembled WGS sequence"/>
</dbReference>
<evidence type="ECO:0000313" key="3">
    <source>
        <dbReference type="EMBL" id="MWG36606.1"/>
    </source>
</evidence>
<dbReference type="InterPro" id="IPR013561">
    <property type="entry name" value="FilR1_middle_dom"/>
</dbReference>
<keyword evidence="4" id="KW-1185">Reference proteome</keyword>
<evidence type="ECO:0000259" key="2">
    <source>
        <dbReference type="Pfam" id="PF25213"/>
    </source>
</evidence>
<dbReference type="SUPFAM" id="SSF46785">
    <property type="entry name" value="Winged helix' DNA-binding domain"/>
    <property type="match status" value="2"/>
</dbReference>
<dbReference type="InterPro" id="IPR057527">
    <property type="entry name" value="HVO_A0261-like_N"/>
</dbReference>
<dbReference type="Pfam" id="PF08350">
    <property type="entry name" value="FilR1_middle"/>
    <property type="match status" value="1"/>
</dbReference>
<gene>
    <name evidence="3" type="ORF">GQS65_19295</name>
</gene>
<feature type="domain" description="Methanogenesis regulatory protein FilR1 middle" evidence="1">
    <location>
        <begin position="229"/>
        <end position="351"/>
    </location>
</feature>
<evidence type="ECO:0000259" key="1">
    <source>
        <dbReference type="Pfam" id="PF08350"/>
    </source>
</evidence>
<name>A0A6B0GNV2_9EURY</name>
<reference evidence="3 4" key="1">
    <citation type="submission" date="2019-12" db="EMBL/GenBank/DDBJ databases">
        <title>Halocatena pleomorpha gen. nov. sp. nov., an extremely halophilic archaeon of family Halobacteriaceae isolated from saltpan soil.</title>
        <authorList>
            <person name="Pal Y."/>
            <person name="Verma A."/>
            <person name="Krishnamurthi S."/>
            <person name="Kumar P."/>
        </authorList>
    </citation>
    <scope>NUCLEOTIDE SEQUENCE [LARGE SCALE GENOMIC DNA]</scope>
    <source>
        <strain evidence="3 4">JCM 16495</strain>
    </source>
</reference>